<evidence type="ECO:0000256" key="3">
    <source>
        <dbReference type="ARBA" id="ARBA00022833"/>
    </source>
</evidence>
<feature type="binding site" evidence="6 7">
    <location>
        <position position="11"/>
    </location>
    <ligand>
        <name>Zn(2+)</name>
        <dbReference type="ChEBI" id="CHEBI:29105"/>
    </ligand>
</feature>
<dbReference type="InterPro" id="IPR050052">
    <property type="entry name" value="ATP-dep_Clp_protease_ClpX"/>
</dbReference>
<accession>A0A380WS62</accession>
<dbReference type="SUPFAM" id="SSF57716">
    <property type="entry name" value="Glucocorticoid receptor-like (DNA-binding domain)"/>
    <property type="match status" value="1"/>
</dbReference>
<reference evidence="9 10" key="1">
    <citation type="submission" date="2018-06" db="EMBL/GenBank/DDBJ databases">
        <authorList>
            <consortium name="Pathogen Informatics"/>
            <person name="Doyle S."/>
        </authorList>
    </citation>
    <scope>NUCLEOTIDE SEQUENCE [LARGE SCALE GENOMIC DNA]</scope>
    <source>
        <strain evidence="9 10">NCTC9810</strain>
    </source>
</reference>
<dbReference type="GO" id="GO:0140662">
    <property type="term" value="F:ATP-dependent protein folding chaperone"/>
    <property type="evidence" value="ECO:0007669"/>
    <property type="project" value="InterPro"/>
</dbReference>
<dbReference type="EMBL" id="UFTA01000002">
    <property type="protein sequence ID" value="SUU91875.1"/>
    <property type="molecule type" value="Genomic_DNA"/>
</dbReference>
<protein>
    <recommendedName>
        <fullName evidence="6">ATP-dependent Clp protease ATP-binding subunit ClpX</fullName>
    </recommendedName>
</protein>
<keyword evidence="4 6" id="KW-0067">ATP-binding</keyword>
<dbReference type="HAMAP" id="MF_00175">
    <property type="entry name" value="ClpX"/>
    <property type="match status" value="1"/>
</dbReference>
<dbReference type="Proteomes" id="UP000255124">
    <property type="component" value="Unassembled WGS sequence"/>
</dbReference>
<dbReference type="GO" id="GO:0051301">
    <property type="term" value="P:cell division"/>
    <property type="evidence" value="ECO:0007669"/>
    <property type="project" value="TreeGrafter"/>
</dbReference>
<dbReference type="GO" id="GO:0008270">
    <property type="term" value="F:zinc ion binding"/>
    <property type="evidence" value="ECO:0007669"/>
    <property type="project" value="UniProtKB-UniRule"/>
</dbReference>
<feature type="domain" description="ClpX-type ZB" evidence="8">
    <location>
        <begin position="1"/>
        <end position="52"/>
    </location>
</feature>
<dbReference type="AlphaFoldDB" id="A0A380WS62"/>
<dbReference type="InterPro" id="IPR059188">
    <property type="entry name" value="Znf_CLPX-like"/>
</dbReference>
<feature type="binding site" evidence="6 7">
    <location>
        <position position="33"/>
    </location>
    <ligand>
        <name>Zn(2+)</name>
        <dbReference type="ChEBI" id="CHEBI:29105"/>
    </ligand>
</feature>
<dbReference type="Gene3D" id="6.20.220.10">
    <property type="entry name" value="ClpX chaperone, C4-type zinc finger domain"/>
    <property type="match status" value="1"/>
</dbReference>
<keyword evidence="5 6" id="KW-0143">Chaperone</keyword>
<comment type="function">
    <text evidence="6">ATP-dependent specificity component of the Clp protease. It directs the protease to specific substrates. Can perform chaperone functions in the absence of ClpP.</text>
</comment>
<feature type="binding site" evidence="6 7">
    <location>
        <position position="14"/>
    </location>
    <ligand>
        <name>Zn(2+)</name>
        <dbReference type="ChEBI" id="CHEBI:29105"/>
    </ligand>
</feature>
<dbReference type="InterPro" id="IPR003593">
    <property type="entry name" value="AAA+_ATPase"/>
</dbReference>
<dbReference type="Pfam" id="PF10431">
    <property type="entry name" value="ClpB_D2-small"/>
    <property type="match status" value="1"/>
</dbReference>
<evidence type="ECO:0000259" key="8">
    <source>
        <dbReference type="PROSITE" id="PS51902"/>
    </source>
</evidence>
<dbReference type="NCBIfam" id="NF003745">
    <property type="entry name" value="PRK05342.1"/>
    <property type="match status" value="1"/>
</dbReference>
<keyword evidence="1 6" id="KW-0479">Metal-binding</keyword>
<evidence type="ECO:0000313" key="9">
    <source>
        <dbReference type="EMBL" id="SUU91875.1"/>
    </source>
</evidence>
<dbReference type="InterPro" id="IPR004487">
    <property type="entry name" value="Clp_protease_ATP-bd_su_ClpX"/>
</dbReference>
<dbReference type="GO" id="GO:0051082">
    <property type="term" value="F:unfolded protein binding"/>
    <property type="evidence" value="ECO:0007669"/>
    <property type="project" value="UniProtKB-UniRule"/>
</dbReference>
<dbReference type="OrthoDB" id="9804062at2"/>
<dbReference type="GO" id="GO:0046983">
    <property type="term" value="F:protein dimerization activity"/>
    <property type="evidence" value="ECO:0007669"/>
    <property type="project" value="UniProtKB-UniRule"/>
</dbReference>
<gene>
    <name evidence="6 9" type="primary">clpX</name>
    <name evidence="9" type="ORF">NCTC9810_00173</name>
</gene>
<dbReference type="NCBIfam" id="TIGR00382">
    <property type="entry name" value="clpX"/>
    <property type="match status" value="1"/>
</dbReference>
<dbReference type="Pfam" id="PF07724">
    <property type="entry name" value="AAA_2"/>
    <property type="match status" value="1"/>
</dbReference>
<dbReference type="InterPro" id="IPR010603">
    <property type="entry name" value="Znf_CppX_C4"/>
</dbReference>
<proteinExistence type="inferred from homology"/>
<dbReference type="GO" id="GO:0051603">
    <property type="term" value="P:proteolysis involved in protein catabolic process"/>
    <property type="evidence" value="ECO:0007669"/>
    <property type="project" value="TreeGrafter"/>
</dbReference>
<evidence type="ECO:0000256" key="6">
    <source>
        <dbReference type="HAMAP-Rule" id="MF_00175"/>
    </source>
</evidence>
<dbReference type="Gene3D" id="3.40.50.300">
    <property type="entry name" value="P-loop containing nucleotide triphosphate hydrolases"/>
    <property type="match status" value="1"/>
</dbReference>
<dbReference type="InterPro" id="IPR019489">
    <property type="entry name" value="Clp_ATPase_C"/>
</dbReference>
<dbReference type="SMART" id="SM00382">
    <property type="entry name" value="AAA"/>
    <property type="match status" value="1"/>
</dbReference>
<feature type="binding site" evidence="6">
    <location>
        <begin position="120"/>
        <end position="127"/>
    </location>
    <ligand>
        <name>ATP</name>
        <dbReference type="ChEBI" id="CHEBI:30616"/>
    </ligand>
</feature>
<keyword evidence="9" id="KW-0645">Protease</keyword>
<dbReference type="SUPFAM" id="SSF52540">
    <property type="entry name" value="P-loop containing nucleoside triphosphate hydrolases"/>
    <property type="match status" value="1"/>
</dbReference>
<name>A0A380WS62_9FIRM</name>
<dbReference type="InterPro" id="IPR027417">
    <property type="entry name" value="P-loop_NTPase"/>
</dbReference>
<evidence type="ECO:0000256" key="7">
    <source>
        <dbReference type="PROSITE-ProRule" id="PRU01250"/>
    </source>
</evidence>
<dbReference type="PANTHER" id="PTHR48102:SF7">
    <property type="entry name" value="ATP-DEPENDENT CLP PROTEASE ATP-BINDING SUBUNIT CLPX-LIKE, MITOCHONDRIAL"/>
    <property type="match status" value="1"/>
</dbReference>
<keyword evidence="9" id="KW-0378">Hydrolase</keyword>
<dbReference type="GO" id="GO:0008233">
    <property type="term" value="F:peptidase activity"/>
    <property type="evidence" value="ECO:0007669"/>
    <property type="project" value="UniProtKB-KW"/>
</dbReference>
<evidence type="ECO:0000256" key="5">
    <source>
        <dbReference type="ARBA" id="ARBA00023186"/>
    </source>
</evidence>
<feature type="binding site" evidence="6 7">
    <location>
        <position position="36"/>
    </location>
    <ligand>
        <name>Zn(2+)</name>
        <dbReference type="ChEBI" id="CHEBI:29105"/>
    </ligand>
</feature>
<dbReference type="PROSITE" id="PS51902">
    <property type="entry name" value="CLPX_ZB"/>
    <property type="match status" value="1"/>
</dbReference>
<keyword evidence="2 6" id="KW-0547">Nucleotide-binding</keyword>
<dbReference type="RefSeq" id="WP_115594851.1">
    <property type="nucleotide sequence ID" value="NZ_JBHWQV010000025.1"/>
</dbReference>
<keyword evidence="3 6" id="KW-0862">Zinc</keyword>
<evidence type="ECO:0000313" key="10">
    <source>
        <dbReference type="Proteomes" id="UP000255124"/>
    </source>
</evidence>
<evidence type="ECO:0000256" key="1">
    <source>
        <dbReference type="ARBA" id="ARBA00022723"/>
    </source>
</evidence>
<dbReference type="FunFam" id="3.40.50.300:FF:000005">
    <property type="entry name" value="ATP-dependent Clp protease ATP-binding subunit ClpX"/>
    <property type="match status" value="1"/>
</dbReference>
<dbReference type="GO" id="GO:0005524">
    <property type="term" value="F:ATP binding"/>
    <property type="evidence" value="ECO:0007669"/>
    <property type="project" value="UniProtKB-UniRule"/>
</dbReference>
<dbReference type="FunFam" id="1.10.8.60:FF:000002">
    <property type="entry name" value="ATP-dependent Clp protease ATP-binding subunit ClpX"/>
    <property type="match status" value="1"/>
</dbReference>
<dbReference type="SMART" id="SM00994">
    <property type="entry name" value="zf-C4_ClpX"/>
    <property type="match status" value="1"/>
</dbReference>
<comment type="similarity">
    <text evidence="6 7">Belongs to the ClpX chaperone family.</text>
</comment>
<dbReference type="Pfam" id="PF06689">
    <property type="entry name" value="zf-C4_ClpX"/>
    <property type="match status" value="1"/>
</dbReference>
<dbReference type="SMART" id="SM01086">
    <property type="entry name" value="ClpB_D2-small"/>
    <property type="match status" value="1"/>
</dbReference>
<evidence type="ECO:0000256" key="4">
    <source>
        <dbReference type="ARBA" id="ARBA00022840"/>
    </source>
</evidence>
<dbReference type="InterPro" id="IPR003959">
    <property type="entry name" value="ATPase_AAA_core"/>
</dbReference>
<dbReference type="InterPro" id="IPR046425">
    <property type="entry name" value="ClpX_bact"/>
</dbReference>
<dbReference type="GO" id="GO:0009376">
    <property type="term" value="C:HslUV protease complex"/>
    <property type="evidence" value="ECO:0007669"/>
    <property type="project" value="TreeGrafter"/>
</dbReference>
<sequence length="409" mass="45451">MANLEEEDVKCSFCGKDSSQVERIIAGPNAYICNECVNLCSEIINAEVKFDENYFDENGDVILSTPSEINDFLNEYVIGQDEAKKTLAVAVYNHYKRINANNEDLDDVELNKSNILLLGPTGSGKTLLAQTLARKLNVPFAIADATSLTEAGYVGEDVENIILKLIQAADYDIQAAEHGIIYVDEIDKITRKSENPSITRDVSGEGVQQALLKLIEGTEANVPPQGGRKHPSQEYIQVDTSNILFILGGAFDGIEDIINRRQAQKTIGFGAELVAANHKANLKDVNTEDLLKFGLIPEFIGRVPIIVTLDSLDEDALIRILKEPKNSLIKQYQKLFELDNVKLSFDDEALHEIAQKAIDQKTGARGLRTILEDLLLDVMYEIPSKTDIKEVVVTKDSIKDHSKLKYKKR</sequence>
<dbReference type="CDD" id="cd19497">
    <property type="entry name" value="RecA-like_ClpX"/>
    <property type="match status" value="1"/>
</dbReference>
<dbReference type="GO" id="GO:0016887">
    <property type="term" value="F:ATP hydrolysis activity"/>
    <property type="evidence" value="ECO:0007669"/>
    <property type="project" value="InterPro"/>
</dbReference>
<dbReference type="PANTHER" id="PTHR48102">
    <property type="entry name" value="ATP-DEPENDENT CLP PROTEASE ATP-BINDING SUBUNIT CLPX-LIKE, MITOCHONDRIAL-RELATED"/>
    <property type="match status" value="1"/>
</dbReference>
<organism evidence="9 10">
    <name type="scientific">Anaerococcus octavius</name>
    <dbReference type="NCBI Taxonomy" id="54007"/>
    <lineage>
        <taxon>Bacteria</taxon>
        <taxon>Bacillati</taxon>
        <taxon>Bacillota</taxon>
        <taxon>Tissierellia</taxon>
        <taxon>Tissierellales</taxon>
        <taxon>Peptoniphilaceae</taxon>
        <taxon>Anaerococcus</taxon>
    </lineage>
</organism>
<evidence type="ECO:0000256" key="2">
    <source>
        <dbReference type="ARBA" id="ARBA00022741"/>
    </source>
</evidence>
<dbReference type="Gene3D" id="1.10.8.60">
    <property type="match status" value="1"/>
</dbReference>
<comment type="subunit">
    <text evidence="6">Component of the ClpX-ClpP complex. Forms a hexameric ring that, in the presence of ATP, binds to fourteen ClpP subunits assembled into a disk-like structure with a central cavity, resembling the structure of eukaryotic proteasomes.</text>
</comment>
<dbReference type="InterPro" id="IPR038366">
    <property type="entry name" value="Znf_CppX_C4_sf"/>
</dbReference>